<protein>
    <submittedName>
        <fullName evidence="1">RloC protein</fullName>
    </submittedName>
</protein>
<organism evidence="1 2">
    <name type="scientific">Campylobacter coli</name>
    <dbReference type="NCBI Taxonomy" id="195"/>
    <lineage>
        <taxon>Bacteria</taxon>
        <taxon>Pseudomonadati</taxon>
        <taxon>Campylobacterota</taxon>
        <taxon>Epsilonproteobacteria</taxon>
        <taxon>Campylobacterales</taxon>
        <taxon>Campylobacteraceae</taxon>
        <taxon>Campylobacter</taxon>
    </lineage>
</organism>
<gene>
    <name evidence="1" type="ORF">B9Q54_02060</name>
</gene>
<comment type="caution">
    <text evidence="1">The sequence shown here is derived from an EMBL/GenBank/DDBJ whole genome shotgun (WGS) entry which is preliminary data.</text>
</comment>
<evidence type="ECO:0000313" key="2">
    <source>
        <dbReference type="Proteomes" id="UP000409545"/>
    </source>
</evidence>
<proteinExistence type="predicted"/>
<dbReference type="EMBL" id="AACGUZ010000003">
    <property type="protein sequence ID" value="EAK5103064.1"/>
    <property type="molecule type" value="Genomic_DNA"/>
</dbReference>
<evidence type="ECO:0000313" key="1">
    <source>
        <dbReference type="EMBL" id="EAK5103064.1"/>
    </source>
</evidence>
<dbReference type="Proteomes" id="UP000409545">
    <property type="component" value="Unassembled WGS sequence"/>
</dbReference>
<accession>A0A692CTN1</accession>
<feature type="non-terminal residue" evidence="1">
    <location>
        <position position="1"/>
    </location>
</feature>
<reference evidence="1 2" key="1">
    <citation type="submission" date="2018-05" db="EMBL/GenBank/DDBJ databases">
        <authorList>
            <consortium name="NARMS: The National Antimicrobial Resistance Monitoring System"/>
        </authorList>
    </citation>
    <scope>NUCLEOTIDE SEQUENCE [LARGE SCALE GENOMIC DNA]</scope>
    <source>
        <strain evidence="1 2">FSIS1711007</strain>
    </source>
</reference>
<name>A0A692CTN1_CAMCO</name>
<sequence length="108" mass="13144">NNLRKFLEIYLFFKYPNNFESLDKELIERFFNDTYQSDNTDENHQRMIANITNRYQNEYSHLREILSRGMQPIDIEESKKIADFILKMIEKNDNNQFKALVRSISNDR</sequence>
<dbReference type="AlphaFoldDB" id="A0A692CTN1"/>